<proteinExistence type="predicted"/>
<dbReference type="EMBL" id="JAGSYN010000050">
    <property type="protein sequence ID" value="KAG7665402.1"/>
    <property type="molecule type" value="Genomic_DNA"/>
</dbReference>
<accession>A0A8J5USS7</accession>
<dbReference type="PANTHER" id="PTHR11750">
    <property type="entry name" value="PROTEIN N-TERMINAL AMIDASE"/>
    <property type="match status" value="1"/>
</dbReference>
<dbReference type="GeneID" id="73467891"/>
<dbReference type="InterPro" id="IPR039703">
    <property type="entry name" value="Nta1"/>
</dbReference>
<feature type="domain" description="CN hydrolase" evidence="1">
    <location>
        <begin position="1"/>
        <end position="322"/>
    </location>
</feature>
<dbReference type="Pfam" id="PF00795">
    <property type="entry name" value="CN_hydrolase"/>
    <property type="match status" value="1"/>
</dbReference>
<evidence type="ECO:0000313" key="2">
    <source>
        <dbReference type="EMBL" id="KAG7665402.1"/>
    </source>
</evidence>
<dbReference type="OrthoDB" id="201515at2759"/>
<gene>
    <name evidence="2" type="ORF">J8A68_001090</name>
</gene>
<comment type="caution">
    <text evidence="2">The sequence shown here is derived from an EMBL/GenBank/DDBJ whole genome shotgun (WGS) entry which is preliminary data.</text>
</comment>
<organism evidence="2 3">
    <name type="scientific">[Candida] subhashii</name>
    <dbReference type="NCBI Taxonomy" id="561895"/>
    <lineage>
        <taxon>Eukaryota</taxon>
        <taxon>Fungi</taxon>
        <taxon>Dikarya</taxon>
        <taxon>Ascomycota</taxon>
        <taxon>Saccharomycotina</taxon>
        <taxon>Pichiomycetes</taxon>
        <taxon>Debaryomycetaceae</taxon>
        <taxon>Spathaspora</taxon>
    </lineage>
</organism>
<evidence type="ECO:0000313" key="3">
    <source>
        <dbReference type="Proteomes" id="UP000694255"/>
    </source>
</evidence>
<protein>
    <submittedName>
        <fullName evidence="2">NTA1</fullName>
    </submittedName>
</protein>
<sequence>MRNSVKSFIIQLISNNITTPIDLIVLPELGLTGYNFSSSNAIKPYLESYENKQANNFSLNFAKSLSEKYNCFTVVGYPESSSSDIIYNSCALFNRQGELIHNYRKTFLYETDEVWGCSEGDKKGFKSIDVDFAAGTATPVSIWDRFRINEDKKSETSLRVNFGICMDLNPYKFEAPFNEFEFSSSCYEQRSNLMICPMAWLSPKSPSINKEISLSERVEIANQTKLDKGPDQSTVNYWILRMFPFLSHKYSYSPKWFNKVNVLCCNRVGVEGDIIFGGSSSILEFNNSGKNYESINQDNESVTILGSLSQADEEVLIKEIECL</sequence>
<dbReference type="InterPro" id="IPR003010">
    <property type="entry name" value="C-N_Hydrolase"/>
</dbReference>
<dbReference type="GO" id="GO:0030163">
    <property type="term" value="P:protein catabolic process"/>
    <property type="evidence" value="ECO:0007669"/>
    <property type="project" value="TreeGrafter"/>
</dbReference>
<dbReference type="PANTHER" id="PTHR11750:SF26">
    <property type="entry name" value="PROTEIN N-TERMINAL AMIDASE"/>
    <property type="match status" value="1"/>
</dbReference>
<keyword evidence="3" id="KW-1185">Reference proteome</keyword>
<dbReference type="AlphaFoldDB" id="A0A8J5USS7"/>
<dbReference type="GO" id="GO:0070773">
    <property type="term" value="F:protein-N-terminal glutamine amidohydrolase activity"/>
    <property type="evidence" value="ECO:0007669"/>
    <property type="project" value="InterPro"/>
</dbReference>
<dbReference type="PROSITE" id="PS50263">
    <property type="entry name" value="CN_HYDROLASE"/>
    <property type="match status" value="1"/>
</dbReference>
<dbReference type="Proteomes" id="UP000694255">
    <property type="component" value="Unassembled WGS sequence"/>
</dbReference>
<dbReference type="RefSeq" id="XP_049265634.1">
    <property type="nucleotide sequence ID" value="XM_049404706.1"/>
</dbReference>
<reference evidence="2 3" key="1">
    <citation type="journal article" date="2021" name="DNA Res.">
        <title>Genome analysis of Candida subhashii reveals its hybrid nature and dual mitochondrial genome conformations.</title>
        <authorList>
            <person name="Mixao V."/>
            <person name="Hegedusova E."/>
            <person name="Saus E."/>
            <person name="Pryszcz L.P."/>
            <person name="Cillingova A."/>
            <person name="Nosek J."/>
            <person name="Gabaldon T."/>
        </authorList>
    </citation>
    <scope>NUCLEOTIDE SEQUENCE [LARGE SCALE GENOMIC DNA]</scope>
    <source>
        <strain evidence="2 3">CBS 10753</strain>
    </source>
</reference>
<dbReference type="GO" id="GO:0008418">
    <property type="term" value="F:protein-N-terminal asparagine amidohydrolase activity"/>
    <property type="evidence" value="ECO:0007669"/>
    <property type="project" value="InterPro"/>
</dbReference>
<evidence type="ECO:0000259" key="1">
    <source>
        <dbReference type="PROSITE" id="PS50263"/>
    </source>
</evidence>
<name>A0A8J5USS7_9ASCO</name>